<dbReference type="RefSeq" id="XP_024503269.1">
    <property type="nucleotide sequence ID" value="XM_024649387.1"/>
</dbReference>
<comment type="subcellular location">
    <subcellularLocation>
        <location evidence="1">Membrane</location>
        <topology evidence="1">Multi-pass membrane protein</topology>
    </subcellularLocation>
</comment>
<dbReference type="EMBL" id="LN609528">
    <property type="protein sequence ID" value="CEF64068.1"/>
    <property type="molecule type" value="Genomic_DNA"/>
</dbReference>
<feature type="transmembrane region" description="Helical" evidence="8">
    <location>
        <begin position="148"/>
        <end position="169"/>
    </location>
</feature>
<evidence type="ECO:0000313" key="11">
    <source>
        <dbReference type="EMBL" id="CEF64068.1"/>
    </source>
</evidence>
<keyword evidence="6 8" id="KW-0472">Membrane</keyword>
<comment type="similarity">
    <text evidence="2">Belongs to the TM2 family.</text>
</comment>
<dbReference type="eggNOG" id="KOG4272">
    <property type="taxonomic scope" value="Eukaryota"/>
</dbReference>
<evidence type="ECO:0000313" key="14">
    <source>
        <dbReference type="WormBase" id="SRAE_1000232400"/>
    </source>
</evidence>
<feature type="chain" id="PRO_5015030564" evidence="9">
    <location>
        <begin position="19"/>
        <end position="180"/>
    </location>
</feature>
<dbReference type="GO" id="GO:0016020">
    <property type="term" value="C:membrane"/>
    <property type="evidence" value="ECO:0007669"/>
    <property type="project" value="UniProtKB-SubCell"/>
</dbReference>
<keyword evidence="5 8" id="KW-1133">Transmembrane helix</keyword>
<keyword evidence="4 9" id="KW-0732">Signal</keyword>
<dbReference type="AlphaFoldDB" id="A0A090L7F5"/>
<dbReference type="Proteomes" id="UP000035682">
    <property type="component" value="Unplaced"/>
</dbReference>
<evidence type="ECO:0000256" key="5">
    <source>
        <dbReference type="ARBA" id="ARBA00022989"/>
    </source>
</evidence>
<evidence type="ECO:0000256" key="4">
    <source>
        <dbReference type="ARBA" id="ARBA00022729"/>
    </source>
</evidence>
<evidence type="ECO:0000313" key="13">
    <source>
        <dbReference type="WBParaSite" id="SRAE_1000232400.1"/>
    </source>
</evidence>
<dbReference type="WBParaSite" id="SRAE_1000232400.1">
    <property type="protein sequence ID" value="SRAE_1000232400.1"/>
    <property type="gene ID" value="WBGene00258938"/>
</dbReference>
<evidence type="ECO:0000256" key="7">
    <source>
        <dbReference type="ARBA" id="ARBA00023180"/>
    </source>
</evidence>
<keyword evidence="12" id="KW-1185">Reference proteome</keyword>
<evidence type="ECO:0000256" key="8">
    <source>
        <dbReference type="SAM" id="Phobius"/>
    </source>
</evidence>
<dbReference type="PANTHER" id="PTHR21016">
    <property type="entry name" value="BETA-AMYLOID BINDING PROTEIN-RELATED"/>
    <property type="match status" value="1"/>
</dbReference>
<evidence type="ECO:0000256" key="6">
    <source>
        <dbReference type="ARBA" id="ARBA00023136"/>
    </source>
</evidence>
<protein>
    <submittedName>
        <fullName evidence="11 13">TM2 domain-containing protein</fullName>
    </submittedName>
</protein>
<evidence type="ECO:0000259" key="10">
    <source>
        <dbReference type="Pfam" id="PF05154"/>
    </source>
</evidence>
<organism evidence="11">
    <name type="scientific">Strongyloides ratti</name>
    <name type="common">Parasitic roundworm</name>
    <dbReference type="NCBI Taxonomy" id="34506"/>
    <lineage>
        <taxon>Eukaryota</taxon>
        <taxon>Metazoa</taxon>
        <taxon>Ecdysozoa</taxon>
        <taxon>Nematoda</taxon>
        <taxon>Chromadorea</taxon>
        <taxon>Rhabditida</taxon>
        <taxon>Tylenchina</taxon>
        <taxon>Panagrolaimomorpha</taxon>
        <taxon>Strongyloidoidea</taxon>
        <taxon>Strongyloididae</taxon>
        <taxon>Strongyloides</taxon>
    </lineage>
</organism>
<reference evidence="11 12" key="1">
    <citation type="submission" date="2014-09" db="EMBL/GenBank/DDBJ databases">
        <authorList>
            <person name="Martin A.A."/>
        </authorList>
    </citation>
    <scope>NUCLEOTIDE SEQUENCE</scope>
    <source>
        <strain evidence="12">ED321</strain>
        <strain evidence="11">ED321 Heterogonic</strain>
    </source>
</reference>
<dbReference type="WormBase" id="SRAE_1000232400">
    <property type="protein sequence ID" value="SRP12012"/>
    <property type="gene ID" value="WBGene00258938"/>
</dbReference>
<evidence type="ECO:0000256" key="3">
    <source>
        <dbReference type="ARBA" id="ARBA00022692"/>
    </source>
</evidence>
<dbReference type="PANTHER" id="PTHR21016:SF4">
    <property type="entry name" value="TM2 DOMAIN-CONTAINING PROTEIN 2"/>
    <property type="match status" value="1"/>
</dbReference>
<evidence type="ECO:0000256" key="2">
    <source>
        <dbReference type="ARBA" id="ARBA00008284"/>
    </source>
</evidence>
<name>A0A090L7F5_STRRB</name>
<evidence type="ECO:0000256" key="1">
    <source>
        <dbReference type="ARBA" id="ARBA00004141"/>
    </source>
</evidence>
<dbReference type="InterPro" id="IPR050932">
    <property type="entry name" value="TM2D1-3-like"/>
</dbReference>
<feature type="signal peptide" evidence="9">
    <location>
        <begin position="1"/>
        <end position="18"/>
    </location>
</feature>
<dbReference type="InterPro" id="IPR007829">
    <property type="entry name" value="TM2"/>
</dbReference>
<dbReference type="OrthoDB" id="408511at2759"/>
<dbReference type="STRING" id="34506.A0A090L7F5"/>
<feature type="transmembrane region" description="Helical" evidence="8">
    <location>
        <begin position="118"/>
        <end position="136"/>
    </location>
</feature>
<reference evidence="13" key="2">
    <citation type="submission" date="2020-12" db="UniProtKB">
        <authorList>
            <consortium name="WormBaseParasite"/>
        </authorList>
    </citation>
    <scope>IDENTIFICATION</scope>
</reference>
<gene>
    <name evidence="11 13 14" type="ORF">SRAE_1000232400</name>
</gene>
<feature type="domain" description="TM2" evidence="10">
    <location>
        <begin position="118"/>
        <end position="165"/>
    </location>
</feature>
<keyword evidence="7" id="KW-0325">Glycoprotein</keyword>
<evidence type="ECO:0000256" key="9">
    <source>
        <dbReference type="SAM" id="SignalP"/>
    </source>
</evidence>
<proteinExistence type="inferred from homology"/>
<dbReference type="CTD" id="36376433"/>
<sequence length="180" mass="19881">MIRLFVISIFIRIWTKLGNLGLEAAVTLSNMTLTEECYAVTENKNPRGPLVPCSFLDTRFVECLRLISKNQTKDALCKKDSKNGGMAKVNVTCSVLPCIECSGSREFVREVSCVAYSGHYFLTTLLYSVFLGFFGVDRFCLGYSTAGVGKLISFGGLGIWWLIDIYLLVSGNLMPADGMK</sequence>
<evidence type="ECO:0000313" key="12">
    <source>
        <dbReference type="Proteomes" id="UP000035682"/>
    </source>
</evidence>
<keyword evidence="3 8" id="KW-0812">Transmembrane</keyword>
<dbReference type="GeneID" id="36376433"/>
<dbReference type="Pfam" id="PF05154">
    <property type="entry name" value="TM2"/>
    <property type="match status" value="1"/>
</dbReference>
<accession>A0A090L7F5</accession>
<dbReference type="OMA" id="TGHLMPE"/>